<feature type="coiled-coil region" evidence="1">
    <location>
        <begin position="86"/>
        <end position="113"/>
    </location>
</feature>
<gene>
    <name evidence="3" type="ORF">EB796_004959</name>
</gene>
<evidence type="ECO:0000256" key="1">
    <source>
        <dbReference type="SAM" id="Coils"/>
    </source>
</evidence>
<proteinExistence type="predicted"/>
<evidence type="ECO:0000313" key="4">
    <source>
        <dbReference type="Proteomes" id="UP000593567"/>
    </source>
</evidence>
<name>A0A7J7KFM9_BUGNE</name>
<comment type="caution">
    <text evidence="3">The sequence shown here is derived from an EMBL/GenBank/DDBJ whole genome shotgun (WGS) entry which is preliminary data.</text>
</comment>
<protein>
    <submittedName>
        <fullName evidence="3">NPHP3</fullName>
    </submittedName>
</protein>
<keyword evidence="1" id="KW-0175">Coiled coil</keyword>
<keyword evidence="4" id="KW-1185">Reference proteome</keyword>
<sequence>MSFSKALARVMGNGGSSLSQAGSQGGLDEDDLNDVDAFHASVLMVPDEVKPRGRIGLRSGNSHNKKTLKSGSMQSALSMDMENPEAERIRREFEMYRKNKENEMANIQKSEKEISPRINDFVLSYRHYKEHVIVFVEKEKKPCKPSMKQWPEPLHLRLIETKFSDNLRYLEKQRKKKFRIY</sequence>
<evidence type="ECO:0000256" key="2">
    <source>
        <dbReference type="SAM" id="MobiDB-lite"/>
    </source>
</evidence>
<evidence type="ECO:0000313" key="3">
    <source>
        <dbReference type="EMBL" id="KAF6036734.1"/>
    </source>
</evidence>
<dbReference type="EMBL" id="VXIV02000683">
    <property type="protein sequence ID" value="KAF6036734.1"/>
    <property type="molecule type" value="Genomic_DNA"/>
</dbReference>
<feature type="region of interest" description="Disordered" evidence="2">
    <location>
        <begin position="53"/>
        <end position="84"/>
    </location>
</feature>
<organism evidence="3 4">
    <name type="scientific">Bugula neritina</name>
    <name type="common">Brown bryozoan</name>
    <name type="synonym">Sertularia neritina</name>
    <dbReference type="NCBI Taxonomy" id="10212"/>
    <lineage>
        <taxon>Eukaryota</taxon>
        <taxon>Metazoa</taxon>
        <taxon>Spiralia</taxon>
        <taxon>Lophotrochozoa</taxon>
        <taxon>Bryozoa</taxon>
        <taxon>Gymnolaemata</taxon>
        <taxon>Cheilostomatida</taxon>
        <taxon>Flustrina</taxon>
        <taxon>Buguloidea</taxon>
        <taxon>Bugulidae</taxon>
        <taxon>Bugula</taxon>
    </lineage>
</organism>
<dbReference type="AlphaFoldDB" id="A0A7J7KFM9"/>
<reference evidence="3" key="1">
    <citation type="submission" date="2020-06" db="EMBL/GenBank/DDBJ databases">
        <title>Draft genome of Bugula neritina, a colonial animal packing powerful symbionts and potential medicines.</title>
        <authorList>
            <person name="Rayko M."/>
        </authorList>
    </citation>
    <scope>NUCLEOTIDE SEQUENCE [LARGE SCALE GENOMIC DNA]</scope>
    <source>
        <strain evidence="3">Kwan_BN1</strain>
    </source>
</reference>
<accession>A0A7J7KFM9</accession>
<dbReference type="Proteomes" id="UP000593567">
    <property type="component" value="Unassembled WGS sequence"/>
</dbReference>